<organism evidence="7 8">
    <name type="scientific">Cymbomonas tetramitiformis</name>
    <dbReference type="NCBI Taxonomy" id="36881"/>
    <lineage>
        <taxon>Eukaryota</taxon>
        <taxon>Viridiplantae</taxon>
        <taxon>Chlorophyta</taxon>
        <taxon>Pyramimonadophyceae</taxon>
        <taxon>Pyramimonadales</taxon>
        <taxon>Pyramimonadaceae</taxon>
        <taxon>Cymbomonas</taxon>
    </lineage>
</organism>
<evidence type="ECO:0000256" key="3">
    <source>
        <dbReference type="ARBA" id="ARBA00022676"/>
    </source>
</evidence>
<comment type="pathway">
    <text evidence="1">Protein modification; protein glycosylation.</text>
</comment>
<dbReference type="GO" id="GO:0032580">
    <property type="term" value="C:Golgi cisterna membrane"/>
    <property type="evidence" value="ECO:0007669"/>
    <property type="project" value="UniProtKB-SubCell"/>
</dbReference>
<name>A0AAE0BX62_9CHLO</name>
<reference evidence="7 8" key="1">
    <citation type="journal article" date="2015" name="Genome Biol. Evol.">
        <title>Comparative Genomics of a Bacterivorous Green Alga Reveals Evolutionary Causalities and Consequences of Phago-Mixotrophic Mode of Nutrition.</title>
        <authorList>
            <person name="Burns J.A."/>
            <person name="Paasch A."/>
            <person name="Narechania A."/>
            <person name="Kim E."/>
        </authorList>
    </citation>
    <scope>NUCLEOTIDE SEQUENCE [LARGE SCALE GENOMIC DNA]</scope>
    <source>
        <strain evidence="7 8">PLY_AMNH</strain>
    </source>
</reference>
<dbReference type="InterPro" id="IPR038577">
    <property type="entry name" value="GT10-like_C_sf"/>
</dbReference>
<evidence type="ECO:0000256" key="1">
    <source>
        <dbReference type="ARBA" id="ARBA00004922"/>
    </source>
</evidence>
<dbReference type="InterPro" id="IPR055270">
    <property type="entry name" value="Glyco_tran_10_C"/>
</dbReference>
<comment type="subcellular location">
    <subcellularLocation>
        <location evidence="5">Golgi apparatus</location>
        <location evidence="5">Golgi stack membrane</location>
        <topology evidence="5">Single-pass type II membrane protein</topology>
    </subcellularLocation>
</comment>
<dbReference type="PANTHER" id="PTHR11929:SF194">
    <property type="entry name" value="ALPHA-(1,3)-FUCOSYLTRANSFERASE 10"/>
    <property type="match status" value="1"/>
</dbReference>
<keyword evidence="5" id="KW-0812">Transmembrane</keyword>
<gene>
    <name evidence="7" type="ORF">CYMTET_46538</name>
</gene>
<keyword evidence="3 5" id="KW-0328">Glycosyltransferase</keyword>
<dbReference type="Gene3D" id="3.40.50.11660">
    <property type="entry name" value="Glycosyl transferase family 10, C-terminal domain"/>
    <property type="match status" value="1"/>
</dbReference>
<keyword evidence="8" id="KW-1185">Reference proteome</keyword>
<comment type="caution">
    <text evidence="7">The sequence shown here is derived from an EMBL/GenBank/DDBJ whole genome shotgun (WGS) entry which is preliminary data.</text>
</comment>
<evidence type="ECO:0000313" key="7">
    <source>
        <dbReference type="EMBL" id="KAK3243828.1"/>
    </source>
</evidence>
<protein>
    <recommendedName>
        <fullName evidence="5">Fucosyltransferase</fullName>
        <ecNumber evidence="5">2.4.1.-</ecNumber>
    </recommendedName>
</protein>
<keyword evidence="5" id="KW-0472">Membrane</keyword>
<dbReference type="InterPro" id="IPR001503">
    <property type="entry name" value="Glyco_trans_10"/>
</dbReference>
<keyword evidence="5" id="KW-0333">Golgi apparatus</keyword>
<dbReference type="PANTHER" id="PTHR11929">
    <property type="entry name" value="ALPHA- 1,3 -FUCOSYLTRANSFERASE"/>
    <property type="match status" value="1"/>
</dbReference>
<comment type="similarity">
    <text evidence="2 5">Belongs to the glycosyltransferase 10 family.</text>
</comment>
<evidence type="ECO:0000256" key="4">
    <source>
        <dbReference type="ARBA" id="ARBA00022679"/>
    </source>
</evidence>
<dbReference type="SUPFAM" id="SSF53756">
    <property type="entry name" value="UDP-Glycosyltransferase/glycogen phosphorylase"/>
    <property type="match status" value="1"/>
</dbReference>
<dbReference type="GO" id="GO:0046920">
    <property type="term" value="F:alpha-(1-&gt;3)-fucosyltransferase activity"/>
    <property type="evidence" value="ECO:0007669"/>
    <property type="project" value="TreeGrafter"/>
</dbReference>
<dbReference type="AlphaFoldDB" id="A0AAE0BX62"/>
<sequence>MHRHLNAYKTRHVLSFFVEHLSGVEYNMMASDGAAARQHVAQVAREARESCETLKQISFKSNSHVLAIIPFSGSLGVENTRQHLRSADVNDDHLLATVCSTRAHVQRVVVGACTDWSRAAYGNKTDAEHAETLLRSNGYDVDVLHLNCQHPRYLVYRLLRETKRILAASPSLMYVYYTEADQVLHLPNHDLDDMIDAMRMHVPNGYLAPNRLEEIYRGRGNQRGPCCFAWGDRLYSLPNWCGNSVKEQLVEAKHCWNAPKLHPRIVAPAQPAPPYLERILPTFRSTATNDTGVEPLMVYVEKNDGFLPPKVLMRPECVDVANSRMFSHRDGFIRCEIECPVACILSNRKEDRSAADAVVLKTIPNDIASWNTSAAQKRFLWHSEYEEPVMWDRDVISKFDAVMHPHRTATIKLMSHDNKYFAEHELGYRANASDIDLSPLACRGVHETRSARTELMSFIQSNCLEKRRRLVEMLTKHVEIASYGTCMNNRAQPAGARGTIYDQKILLASEHKFCLIIENRFPTDDWVTEKIYHGLRSGCVPVYFGARYIDEYLPCEHCIIKGSDYSDHRALAREINRLDKNATAYAEYLTWKELPFAWTWMMQASKRFFGCAVCAFTRDMRQGRAPRKRIWNVVQGRWVDMQDDTR</sequence>
<evidence type="ECO:0000256" key="5">
    <source>
        <dbReference type="RuleBase" id="RU003832"/>
    </source>
</evidence>
<evidence type="ECO:0000259" key="6">
    <source>
        <dbReference type="Pfam" id="PF00852"/>
    </source>
</evidence>
<accession>A0AAE0BX62</accession>
<keyword evidence="4 5" id="KW-0808">Transferase</keyword>
<dbReference type="EMBL" id="LGRX02032626">
    <property type="protein sequence ID" value="KAK3243828.1"/>
    <property type="molecule type" value="Genomic_DNA"/>
</dbReference>
<dbReference type="Pfam" id="PF00852">
    <property type="entry name" value="Glyco_transf_10"/>
    <property type="match status" value="1"/>
</dbReference>
<evidence type="ECO:0000256" key="2">
    <source>
        <dbReference type="ARBA" id="ARBA00008919"/>
    </source>
</evidence>
<dbReference type="Proteomes" id="UP001190700">
    <property type="component" value="Unassembled WGS sequence"/>
</dbReference>
<proteinExistence type="inferred from homology"/>
<evidence type="ECO:0000313" key="8">
    <source>
        <dbReference type="Proteomes" id="UP001190700"/>
    </source>
</evidence>
<feature type="domain" description="Fucosyltransferase C-terminal" evidence="6">
    <location>
        <begin position="451"/>
        <end position="623"/>
    </location>
</feature>
<dbReference type="EC" id="2.4.1.-" evidence="5"/>